<feature type="domain" description="Type II methyltransferase M.TaqI-like" evidence="7">
    <location>
        <begin position="338"/>
        <end position="430"/>
    </location>
</feature>
<evidence type="ECO:0000256" key="1">
    <source>
        <dbReference type="ARBA" id="ARBA00006594"/>
    </source>
</evidence>
<comment type="similarity">
    <text evidence="1">Belongs to the N(4)/N(6)-methyltransferase family.</text>
</comment>
<dbReference type="Pfam" id="PF22837">
    <property type="entry name" value="M_Eco57I_C"/>
    <property type="match status" value="1"/>
</dbReference>
<keyword evidence="3 9" id="KW-0489">Methyltransferase</keyword>
<evidence type="ECO:0000313" key="9">
    <source>
        <dbReference type="EMBL" id="CAA0117322.1"/>
    </source>
</evidence>
<dbReference type="PANTHER" id="PTHR33841">
    <property type="entry name" value="DNA METHYLTRANSFERASE YEEA-RELATED"/>
    <property type="match status" value="1"/>
</dbReference>
<dbReference type="PROSITE" id="PS00092">
    <property type="entry name" value="N6_MTASE"/>
    <property type="match status" value="1"/>
</dbReference>
<accession>A0A5S9QI81</accession>
<evidence type="ECO:0000259" key="7">
    <source>
        <dbReference type="Pfam" id="PF07669"/>
    </source>
</evidence>
<dbReference type="PRINTS" id="PR00507">
    <property type="entry name" value="N12N6MTFRASE"/>
</dbReference>
<keyword evidence="4 9" id="KW-0808">Transferase</keyword>
<dbReference type="EC" id="2.1.1.72" evidence="2"/>
<dbReference type="Pfam" id="PF07669">
    <property type="entry name" value="Eco57I"/>
    <property type="match status" value="1"/>
</dbReference>
<evidence type="ECO:0000256" key="5">
    <source>
        <dbReference type="ARBA" id="ARBA00022691"/>
    </source>
</evidence>
<dbReference type="InterPro" id="IPR011639">
    <property type="entry name" value="MethylTrfase_TaqI-like_dom"/>
</dbReference>
<dbReference type="GO" id="GO:0003676">
    <property type="term" value="F:nucleic acid binding"/>
    <property type="evidence" value="ECO:0007669"/>
    <property type="project" value="InterPro"/>
</dbReference>
<dbReference type="InterPro" id="IPR050953">
    <property type="entry name" value="N4_N6_ade-DNA_methylase"/>
</dbReference>
<dbReference type="InterPro" id="IPR029063">
    <property type="entry name" value="SAM-dependent_MTases_sf"/>
</dbReference>
<evidence type="ECO:0000256" key="6">
    <source>
        <dbReference type="ARBA" id="ARBA00047942"/>
    </source>
</evidence>
<dbReference type="Proteomes" id="UP000430146">
    <property type="component" value="Unassembled WGS sequence"/>
</dbReference>
<sequence>MRRICQPRSRSRPHVTVRYARRELPEFAEELYDQVWLDRIYLSGPDTFDAPSNAEGLSTLFVRCESEQLERLSYKPDFPDSVFHLTLYDGRPSQFAEKAYLLLCTFDWHLEVKLPPSHVEPIRKIADAAGNTLPRLTPAARQLLGRVTNGDIKAESLLRIGDDVRLELLRLTCYELHSMVMPSSPEVGKGIVHNHGRTPPMAQGELWSFFDLIRDSGVLKPREAVNRDHRRNGLYITPPEIASDMVACAHALLPSQSYPIDFGDPAVGSGIFVAALVGEFNRGDIRSAIGVEADERRSALTAERWRHIGLEVNSDDFVERILGDAGDVNGAWLAQKRNLVIANPPYVRSQGLDAARVSHWRSASGGKVGLVPDARSDLYVYFIFAAHTWLEAGGVAMWLLPTEFMFTRYGQVLRKYLLEKVDLIRVHVYGGPSQFSNARVSSCVVLYRKSHPQSTGSVAFTQGGTLMSPVERVSVPWRDLNAEGKWQRIFQSSLQPVGTKTLVTIGDLFVVRRGIATGANRFFVISQELVDALQIPARWRKPVLPKAFLIPSGVIEADNQGNPGNIPFSWLIDCDAHMAEIAAEAPFFAEYLKEIEMEVGDRELVRRRKPFYRQEANRPPRFVFTYMARQNSVGKRFRLNRSNAVALNNYLCLYPLAGVETWLAASVANELLLLDALRSVGNTALKANGREYSGGLIKLEPRELRDLSLAVVPLGLIEALT</sequence>
<dbReference type="Gene3D" id="3.40.50.150">
    <property type="entry name" value="Vaccinia Virus protein VP39"/>
    <property type="match status" value="1"/>
</dbReference>
<evidence type="ECO:0000313" key="10">
    <source>
        <dbReference type="Proteomes" id="UP000430146"/>
    </source>
</evidence>
<evidence type="ECO:0000256" key="2">
    <source>
        <dbReference type="ARBA" id="ARBA00011900"/>
    </source>
</evidence>
<dbReference type="EMBL" id="CACSIP010000015">
    <property type="protein sequence ID" value="CAA0117322.1"/>
    <property type="molecule type" value="Genomic_DNA"/>
</dbReference>
<dbReference type="GO" id="GO:0006304">
    <property type="term" value="P:DNA modification"/>
    <property type="evidence" value="ECO:0007669"/>
    <property type="project" value="InterPro"/>
</dbReference>
<evidence type="ECO:0000256" key="4">
    <source>
        <dbReference type="ARBA" id="ARBA00022679"/>
    </source>
</evidence>
<keyword evidence="5" id="KW-0949">S-adenosyl-L-methionine</keyword>
<reference evidence="9 10" key="1">
    <citation type="submission" date="2019-11" db="EMBL/GenBank/DDBJ databases">
        <authorList>
            <person name="Holert J."/>
        </authorList>
    </citation>
    <scope>NUCLEOTIDE SEQUENCE [LARGE SCALE GENOMIC DNA]</scope>
    <source>
        <strain evidence="9">BC8_1</strain>
    </source>
</reference>
<dbReference type="SUPFAM" id="SSF53335">
    <property type="entry name" value="S-adenosyl-L-methionine-dependent methyltransferases"/>
    <property type="match status" value="1"/>
</dbReference>
<proteinExistence type="inferred from homology"/>
<dbReference type="AlphaFoldDB" id="A0A5S9QI81"/>
<name>A0A5S9QI81_MYCVN</name>
<dbReference type="PANTHER" id="PTHR33841:SF5">
    <property type="entry name" value="DNA METHYLASE (MODIFICATION METHYLASE) (METHYLTRANSFERASE)-RELATED"/>
    <property type="match status" value="1"/>
</dbReference>
<dbReference type="GO" id="GO:0032259">
    <property type="term" value="P:methylation"/>
    <property type="evidence" value="ECO:0007669"/>
    <property type="project" value="UniProtKB-KW"/>
</dbReference>
<keyword evidence="10" id="KW-1185">Reference proteome</keyword>
<dbReference type="GO" id="GO:0009007">
    <property type="term" value="F:site-specific DNA-methyltransferase (adenine-specific) activity"/>
    <property type="evidence" value="ECO:0007669"/>
    <property type="project" value="UniProtKB-EC"/>
</dbReference>
<dbReference type="InterPro" id="IPR054520">
    <property type="entry name" value="M_Eco57I_C"/>
</dbReference>
<comment type="catalytic activity">
    <reaction evidence="6">
        <text>a 2'-deoxyadenosine in DNA + S-adenosyl-L-methionine = an N(6)-methyl-2'-deoxyadenosine in DNA + S-adenosyl-L-homocysteine + H(+)</text>
        <dbReference type="Rhea" id="RHEA:15197"/>
        <dbReference type="Rhea" id="RHEA-COMP:12418"/>
        <dbReference type="Rhea" id="RHEA-COMP:12419"/>
        <dbReference type="ChEBI" id="CHEBI:15378"/>
        <dbReference type="ChEBI" id="CHEBI:57856"/>
        <dbReference type="ChEBI" id="CHEBI:59789"/>
        <dbReference type="ChEBI" id="CHEBI:90615"/>
        <dbReference type="ChEBI" id="CHEBI:90616"/>
        <dbReference type="EC" id="2.1.1.72"/>
    </reaction>
</comment>
<evidence type="ECO:0000256" key="3">
    <source>
        <dbReference type="ARBA" id="ARBA00022603"/>
    </source>
</evidence>
<feature type="domain" description="Type II methyltransferase M.Eco57I C-terminal" evidence="8">
    <location>
        <begin position="501"/>
        <end position="710"/>
    </location>
</feature>
<organism evidence="9 10">
    <name type="scientific">Mycolicibacterium vanbaalenii</name>
    <name type="common">Mycobacterium vanbaalenii</name>
    <dbReference type="NCBI Taxonomy" id="110539"/>
    <lineage>
        <taxon>Bacteria</taxon>
        <taxon>Bacillati</taxon>
        <taxon>Actinomycetota</taxon>
        <taxon>Actinomycetes</taxon>
        <taxon>Mycobacteriales</taxon>
        <taxon>Mycobacteriaceae</taxon>
        <taxon>Mycolicibacterium</taxon>
    </lineage>
</organism>
<evidence type="ECO:0000259" key="8">
    <source>
        <dbReference type="Pfam" id="PF22837"/>
    </source>
</evidence>
<dbReference type="InterPro" id="IPR002052">
    <property type="entry name" value="DNA_methylase_N6_adenine_CS"/>
</dbReference>
<gene>
    <name evidence="9" type="primary">paeR7IM</name>
    <name evidence="9" type="ORF">AELLOGFF_03955</name>
</gene>
<protein>
    <recommendedName>
        <fullName evidence="2">site-specific DNA-methyltransferase (adenine-specific)</fullName>
        <ecNumber evidence="2">2.1.1.72</ecNumber>
    </recommendedName>
</protein>